<comment type="similarity">
    <text evidence="1">Belongs to the short-chain dehydrogenases/reductases (SDR) family.</text>
</comment>
<protein>
    <recommendedName>
        <fullName evidence="3">Glucose 1-dehydrogenase</fullName>
    </recommendedName>
</protein>
<dbReference type="EMBL" id="UINC01065830">
    <property type="protein sequence ID" value="SVB95899.1"/>
    <property type="molecule type" value="Genomic_DNA"/>
</dbReference>
<dbReference type="Pfam" id="PF13561">
    <property type="entry name" value="adh_short_C2"/>
    <property type="match status" value="1"/>
</dbReference>
<dbReference type="PANTHER" id="PTHR42760:SF40">
    <property type="entry name" value="3-OXOACYL-[ACYL-CARRIER-PROTEIN] REDUCTASE, CHLOROPLASTIC"/>
    <property type="match status" value="1"/>
</dbReference>
<dbReference type="NCBIfam" id="NF005559">
    <property type="entry name" value="PRK07231.1"/>
    <property type="match status" value="1"/>
</dbReference>
<dbReference type="SUPFAM" id="SSF51735">
    <property type="entry name" value="NAD(P)-binding Rossmann-fold domains"/>
    <property type="match status" value="1"/>
</dbReference>
<sequence>MDFEGKVALVTGGGRGIGKAAATKFAEGGADIVIADIDPHTAKDTAEGLSALGVRAVSISLDIGDIGQIESMVYEAVSKLGSVDILFNNAGLTRHISFFDIQEDHWDQINRVNAKGAFFCMQKVANQMVKQARGGRIINTASIAGKGYRRASNAAYAASKGAVIAMTHSAASVMAEYDVNVNAICPGIVQTDMLANILSLRSTELGASSEEVKAMMTEEIPLGRPNDADDVAALAVFLAGPGSRNITGQAFNVDGGMIMH</sequence>
<reference evidence="2" key="1">
    <citation type="submission" date="2018-05" db="EMBL/GenBank/DDBJ databases">
        <authorList>
            <person name="Lanie J.A."/>
            <person name="Ng W.-L."/>
            <person name="Kazmierczak K.M."/>
            <person name="Andrzejewski T.M."/>
            <person name="Davidsen T.M."/>
            <person name="Wayne K.J."/>
            <person name="Tettelin H."/>
            <person name="Glass J.I."/>
            <person name="Rusch D."/>
            <person name="Podicherti R."/>
            <person name="Tsui H.-C.T."/>
            <person name="Winkler M.E."/>
        </authorList>
    </citation>
    <scope>NUCLEOTIDE SEQUENCE</scope>
</reference>
<dbReference type="InterPro" id="IPR036291">
    <property type="entry name" value="NAD(P)-bd_dom_sf"/>
</dbReference>
<evidence type="ECO:0000313" key="2">
    <source>
        <dbReference type="EMBL" id="SVB95899.1"/>
    </source>
</evidence>
<dbReference type="PROSITE" id="PS00061">
    <property type="entry name" value="ADH_SHORT"/>
    <property type="match status" value="1"/>
</dbReference>
<accession>A0A382I9H6</accession>
<dbReference type="InterPro" id="IPR002347">
    <property type="entry name" value="SDR_fam"/>
</dbReference>
<dbReference type="Gene3D" id="3.40.50.720">
    <property type="entry name" value="NAD(P)-binding Rossmann-like Domain"/>
    <property type="match status" value="1"/>
</dbReference>
<evidence type="ECO:0008006" key="3">
    <source>
        <dbReference type="Google" id="ProtNLM"/>
    </source>
</evidence>
<name>A0A382I9H6_9ZZZZ</name>
<organism evidence="2">
    <name type="scientific">marine metagenome</name>
    <dbReference type="NCBI Taxonomy" id="408172"/>
    <lineage>
        <taxon>unclassified sequences</taxon>
        <taxon>metagenomes</taxon>
        <taxon>ecological metagenomes</taxon>
    </lineage>
</organism>
<dbReference type="GO" id="GO:0030497">
    <property type="term" value="P:fatty acid elongation"/>
    <property type="evidence" value="ECO:0007669"/>
    <property type="project" value="TreeGrafter"/>
</dbReference>
<dbReference type="PRINTS" id="PR00080">
    <property type="entry name" value="SDRFAMILY"/>
</dbReference>
<dbReference type="FunFam" id="3.40.50.720:FF:000084">
    <property type="entry name" value="Short-chain dehydrogenase reductase"/>
    <property type="match status" value="1"/>
</dbReference>
<dbReference type="PANTHER" id="PTHR42760">
    <property type="entry name" value="SHORT-CHAIN DEHYDROGENASES/REDUCTASES FAMILY MEMBER"/>
    <property type="match status" value="1"/>
</dbReference>
<gene>
    <name evidence="2" type="ORF">METZ01_LOCUS248753</name>
</gene>
<dbReference type="InterPro" id="IPR020904">
    <property type="entry name" value="Sc_DH/Rdtase_CS"/>
</dbReference>
<dbReference type="GO" id="GO:0016616">
    <property type="term" value="F:oxidoreductase activity, acting on the CH-OH group of donors, NAD or NADP as acceptor"/>
    <property type="evidence" value="ECO:0007669"/>
    <property type="project" value="TreeGrafter"/>
</dbReference>
<proteinExistence type="inferred from homology"/>
<dbReference type="AlphaFoldDB" id="A0A382I9H6"/>
<evidence type="ECO:0000256" key="1">
    <source>
        <dbReference type="ARBA" id="ARBA00006484"/>
    </source>
</evidence>
<dbReference type="PRINTS" id="PR00081">
    <property type="entry name" value="GDHRDH"/>
</dbReference>